<dbReference type="OrthoDB" id="4062651at2759"/>
<evidence type="ECO:0000313" key="2">
    <source>
        <dbReference type="Proteomes" id="UP000639772"/>
    </source>
</evidence>
<protein>
    <submittedName>
        <fullName evidence="1">Uncharacterized protein</fullName>
    </submittedName>
</protein>
<sequence>MVMDPRLRYQYSLKAAREVAKLANGCLSKLAKERPKMSQVVEVLRQVVQISESGAAAQGDPKGKKTESSMS</sequence>
<dbReference type="EMBL" id="JADCNM010000014">
    <property type="protein sequence ID" value="KAG0453888.1"/>
    <property type="molecule type" value="Genomic_DNA"/>
</dbReference>
<dbReference type="Gene3D" id="1.10.510.10">
    <property type="entry name" value="Transferase(Phosphotransferase) domain 1"/>
    <property type="match status" value="1"/>
</dbReference>
<reference evidence="1 2" key="1">
    <citation type="journal article" date="2020" name="Nat. Food">
        <title>A phased Vanilla planifolia genome enables genetic improvement of flavour and production.</title>
        <authorList>
            <person name="Hasing T."/>
            <person name="Tang H."/>
            <person name="Brym M."/>
            <person name="Khazi F."/>
            <person name="Huang T."/>
            <person name="Chambers A.H."/>
        </authorList>
    </citation>
    <scope>NUCLEOTIDE SEQUENCE [LARGE SCALE GENOMIC DNA]</scope>
    <source>
        <tissue evidence="1">Leaf</tissue>
    </source>
</reference>
<comment type="caution">
    <text evidence="1">The sequence shown here is derived from an EMBL/GenBank/DDBJ whole genome shotgun (WGS) entry which is preliminary data.</text>
</comment>
<proteinExistence type="predicted"/>
<accession>A0A835PM76</accession>
<name>A0A835PM76_VANPL</name>
<gene>
    <name evidence="1" type="ORF">HPP92_025192</name>
</gene>
<dbReference type="AlphaFoldDB" id="A0A835PM76"/>
<organism evidence="1 2">
    <name type="scientific">Vanilla planifolia</name>
    <name type="common">Vanilla</name>
    <dbReference type="NCBI Taxonomy" id="51239"/>
    <lineage>
        <taxon>Eukaryota</taxon>
        <taxon>Viridiplantae</taxon>
        <taxon>Streptophyta</taxon>
        <taxon>Embryophyta</taxon>
        <taxon>Tracheophyta</taxon>
        <taxon>Spermatophyta</taxon>
        <taxon>Magnoliopsida</taxon>
        <taxon>Liliopsida</taxon>
        <taxon>Asparagales</taxon>
        <taxon>Orchidaceae</taxon>
        <taxon>Vanilloideae</taxon>
        <taxon>Vanilleae</taxon>
        <taxon>Vanilla</taxon>
    </lineage>
</organism>
<dbReference type="Proteomes" id="UP000639772">
    <property type="component" value="Unassembled WGS sequence"/>
</dbReference>
<evidence type="ECO:0000313" key="1">
    <source>
        <dbReference type="EMBL" id="KAG0453888.1"/>
    </source>
</evidence>